<feature type="domain" description="GH16" evidence="1">
    <location>
        <begin position="1"/>
        <end position="124"/>
    </location>
</feature>
<dbReference type="Gene3D" id="2.60.120.200">
    <property type="match status" value="1"/>
</dbReference>
<dbReference type="GO" id="GO:0016798">
    <property type="term" value="F:hydrolase activity, acting on glycosyl bonds"/>
    <property type="evidence" value="ECO:0007669"/>
    <property type="project" value="UniProtKB-KW"/>
</dbReference>
<dbReference type="InterPro" id="IPR000757">
    <property type="entry name" value="Beta-glucanase-like"/>
</dbReference>
<evidence type="ECO:0000259" key="1">
    <source>
        <dbReference type="PROSITE" id="PS51762"/>
    </source>
</evidence>
<evidence type="ECO:0000313" key="3">
    <source>
        <dbReference type="Proteomes" id="UP001437256"/>
    </source>
</evidence>
<dbReference type="InterPro" id="IPR013320">
    <property type="entry name" value="ConA-like_dom_sf"/>
</dbReference>
<keyword evidence="3" id="KW-1185">Reference proteome</keyword>
<evidence type="ECO:0000313" key="2">
    <source>
        <dbReference type="EMBL" id="KAL0070294.1"/>
    </source>
</evidence>
<accession>A0ABR3AAC9</accession>
<proteinExistence type="predicted"/>
<keyword evidence="2" id="KW-0326">Glycosidase</keyword>
<dbReference type="EC" id="3.2.1.181" evidence="2"/>
<reference evidence="2 3" key="1">
    <citation type="submission" date="2024-05" db="EMBL/GenBank/DDBJ databases">
        <title>A draft genome resource for the thread blight pathogen Marasmius tenuissimus strain MS-2.</title>
        <authorList>
            <person name="Yulfo-Soto G.E."/>
            <person name="Baruah I.K."/>
            <person name="Amoako-Attah I."/>
            <person name="Bukari Y."/>
            <person name="Meinhardt L.W."/>
            <person name="Bailey B.A."/>
            <person name="Cohen S.P."/>
        </authorList>
    </citation>
    <scope>NUCLEOTIDE SEQUENCE [LARGE SCALE GENOMIC DNA]</scope>
    <source>
        <strain evidence="2 3">MS-2</strain>
    </source>
</reference>
<protein>
    <submittedName>
        <fullName evidence="2">Galactan endo-beta-1,3-galactanase</fullName>
        <ecNumber evidence="2">3.2.1.181</ecNumber>
    </submittedName>
</protein>
<dbReference type="Proteomes" id="UP001437256">
    <property type="component" value="Unassembled WGS sequence"/>
</dbReference>
<comment type="caution">
    <text evidence="2">The sequence shown here is derived from an EMBL/GenBank/DDBJ whole genome shotgun (WGS) entry which is preliminary data.</text>
</comment>
<name>A0ABR3AAC9_9AGAR</name>
<dbReference type="EMBL" id="JBBXMP010000008">
    <property type="protein sequence ID" value="KAL0070294.1"/>
    <property type="molecule type" value="Genomic_DNA"/>
</dbReference>
<gene>
    <name evidence="2" type="primary">EN3GAL</name>
    <name evidence="2" type="ORF">AAF712_002786</name>
</gene>
<dbReference type="SUPFAM" id="SSF49899">
    <property type="entry name" value="Concanavalin A-like lectins/glucanases"/>
    <property type="match status" value="1"/>
</dbReference>
<sequence>MYTLNGQAVNSWPPEVDIGEWKGTNQNWFNTFNTSSVVRSDLVNWPADLSFHSLKAVLTAQSNNADVKIDFYMDNTLRATQYGQGFVGKALWLIVNLQMEGSSGSPGPSGTTTYKIRNVQVTRSGN</sequence>
<keyword evidence="2" id="KW-0378">Hydrolase</keyword>
<organism evidence="2 3">
    <name type="scientific">Marasmius tenuissimus</name>
    <dbReference type="NCBI Taxonomy" id="585030"/>
    <lineage>
        <taxon>Eukaryota</taxon>
        <taxon>Fungi</taxon>
        <taxon>Dikarya</taxon>
        <taxon>Basidiomycota</taxon>
        <taxon>Agaricomycotina</taxon>
        <taxon>Agaricomycetes</taxon>
        <taxon>Agaricomycetidae</taxon>
        <taxon>Agaricales</taxon>
        <taxon>Marasmiineae</taxon>
        <taxon>Marasmiaceae</taxon>
        <taxon>Marasmius</taxon>
    </lineage>
</organism>
<dbReference type="PROSITE" id="PS51762">
    <property type="entry name" value="GH16_2"/>
    <property type="match status" value="1"/>
</dbReference>